<keyword evidence="4 6" id="KW-0862">Zinc</keyword>
<dbReference type="AlphaFoldDB" id="A0A844CJ37"/>
<dbReference type="EMBL" id="SZWE01000001">
    <property type="protein sequence ID" value="MRU14707.1"/>
    <property type="molecule type" value="Genomic_DNA"/>
</dbReference>
<comment type="caution">
    <text evidence="10">The sequence shown here is derived from an EMBL/GenBank/DDBJ whole genome shotgun (WGS) entry which is preliminary data.</text>
</comment>
<reference evidence="10 11" key="1">
    <citation type="submission" date="2019-05" db="EMBL/GenBank/DDBJ databases">
        <title>Roseovarius bejariae sp. nov., a moderately halophylic bacterium isolated from a saline soil in Rambla Salada (Murcia).</title>
        <authorList>
            <person name="Castro D.J."/>
            <person name="Gomez-Altuve A."/>
            <person name="Reina J.C."/>
            <person name="Rodriguez M."/>
            <person name="Sampedro I."/>
            <person name="Llamas I."/>
            <person name="Martinez-Checa F."/>
        </authorList>
    </citation>
    <scope>NUCLEOTIDE SEQUENCE [LARGE SCALE GENOMIC DNA]</scope>
    <source>
        <strain evidence="10 11">A21</strain>
    </source>
</reference>
<accession>A0A844CJ37</accession>
<sequence length="374" mass="40194">MGPVTGSFFDGQHAGRHRVEVTLDEGAGVLIVTGPSLPEALHWPLERLRALEDLARDYSLTLTLHAETKDESPRDPARLTIREPSMTARIREVCPDLRRRDLHRGTWGKLLKRTGLAVAAVVLMLFVILPRMADTLATLIPVEREIAFGKSVIAQMERALGAADLGDLRCRGDAGQAALDRMVARLTEGQDLQYDLEVRVFDDEMVNAFAAPGGQVVVMRGLLEDANGPDAVAAVLAHEIGHVEARDATRIALRAAGSAGLLSMVLGDFTGGTIAVVLGERVMQASYTREAEAAADEFALGMLNAARVDSTGLAEFFDHIGELQGEMMQLPEYLSTHPASAGRAERARDNAESQGATSPVLSEADWQALKGICG</sequence>
<dbReference type="GO" id="GO:0046872">
    <property type="term" value="F:metal ion binding"/>
    <property type="evidence" value="ECO:0007669"/>
    <property type="project" value="UniProtKB-KW"/>
</dbReference>
<evidence type="ECO:0000256" key="1">
    <source>
        <dbReference type="ARBA" id="ARBA00022670"/>
    </source>
</evidence>
<feature type="domain" description="DUF7092" evidence="9">
    <location>
        <begin position="4"/>
        <end position="63"/>
    </location>
</feature>
<evidence type="ECO:0000256" key="5">
    <source>
        <dbReference type="ARBA" id="ARBA00023049"/>
    </source>
</evidence>
<evidence type="ECO:0000256" key="3">
    <source>
        <dbReference type="ARBA" id="ARBA00022801"/>
    </source>
</evidence>
<evidence type="ECO:0000256" key="4">
    <source>
        <dbReference type="ARBA" id="ARBA00022833"/>
    </source>
</evidence>
<dbReference type="RefSeq" id="WP_154149372.1">
    <property type="nucleotide sequence ID" value="NZ_SZWE01000001.1"/>
</dbReference>
<evidence type="ECO:0000259" key="9">
    <source>
        <dbReference type="Pfam" id="PF23368"/>
    </source>
</evidence>
<dbReference type="GO" id="GO:0016020">
    <property type="term" value="C:membrane"/>
    <property type="evidence" value="ECO:0007669"/>
    <property type="project" value="TreeGrafter"/>
</dbReference>
<keyword evidence="1 6" id="KW-0645">Protease</keyword>
<evidence type="ECO:0000313" key="11">
    <source>
        <dbReference type="Proteomes" id="UP000564704"/>
    </source>
</evidence>
<gene>
    <name evidence="10" type="ORF">FDP25_04600</name>
</gene>
<dbReference type="InterPro" id="IPR055518">
    <property type="entry name" value="DUF7092"/>
</dbReference>
<dbReference type="Proteomes" id="UP000564704">
    <property type="component" value="Unassembled WGS sequence"/>
</dbReference>
<evidence type="ECO:0000256" key="2">
    <source>
        <dbReference type="ARBA" id="ARBA00022723"/>
    </source>
</evidence>
<dbReference type="Gene3D" id="3.30.2010.10">
    <property type="entry name" value="Metalloproteases ('zincins'), catalytic domain"/>
    <property type="match status" value="1"/>
</dbReference>
<feature type="domain" description="Peptidase M48" evidence="8">
    <location>
        <begin position="176"/>
        <end position="349"/>
    </location>
</feature>
<evidence type="ECO:0000256" key="7">
    <source>
        <dbReference type="SAM" id="MobiDB-lite"/>
    </source>
</evidence>
<protein>
    <submittedName>
        <fullName evidence="10">M48 family metallopeptidase</fullName>
    </submittedName>
</protein>
<proteinExistence type="inferred from homology"/>
<keyword evidence="3 6" id="KW-0378">Hydrolase</keyword>
<dbReference type="CDD" id="cd07332">
    <property type="entry name" value="M48C_Oma1_like"/>
    <property type="match status" value="1"/>
</dbReference>
<dbReference type="InterPro" id="IPR051156">
    <property type="entry name" value="Mito/Outer_Membr_Metalloprot"/>
</dbReference>
<evidence type="ECO:0000259" key="8">
    <source>
        <dbReference type="Pfam" id="PF01435"/>
    </source>
</evidence>
<dbReference type="Pfam" id="PF23368">
    <property type="entry name" value="DUF7092"/>
    <property type="match status" value="1"/>
</dbReference>
<dbReference type="OrthoDB" id="9810445at2"/>
<keyword evidence="11" id="KW-1185">Reference proteome</keyword>
<organism evidence="10 11">
    <name type="scientific">Roseovarius bejariae</name>
    <dbReference type="NCBI Taxonomy" id="2576383"/>
    <lineage>
        <taxon>Bacteria</taxon>
        <taxon>Pseudomonadati</taxon>
        <taxon>Pseudomonadota</taxon>
        <taxon>Alphaproteobacteria</taxon>
        <taxon>Rhodobacterales</taxon>
        <taxon>Roseobacteraceae</taxon>
        <taxon>Roseovarius</taxon>
    </lineage>
</organism>
<feature type="region of interest" description="Disordered" evidence="7">
    <location>
        <begin position="338"/>
        <end position="360"/>
    </location>
</feature>
<comment type="cofactor">
    <cofactor evidence="6">
        <name>Zn(2+)</name>
        <dbReference type="ChEBI" id="CHEBI:29105"/>
    </cofactor>
    <text evidence="6">Binds 1 zinc ion per subunit.</text>
</comment>
<dbReference type="Pfam" id="PF01435">
    <property type="entry name" value="Peptidase_M48"/>
    <property type="match status" value="1"/>
</dbReference>
<dbReference type="GO" id="GO:0051603">
    <property type="term" value="P:proteolysis involved in protein catabolic process"/>
    <property type="evidence" value="ECO:0007669"/>
    <property type="project" value="TreeGrafter"/>
</dbReference>
<keyword evidence="5 6" id="KW-0482">Metalloprotease</keyword>
<dbReference type="GO" id="GO:0004222">
    <property type="term" value="F:metalloendopeptidase activity"/>
    <property type="evidence" value="ECO:0007669"/>
    <property type="project" value="InterPro"/>
</dbReference>
<dbReference type="InterPro" id="IPR001915">
    <property type="entry name" value="Peptidase_M48"/>
</dbReference>
<comment type="similarity">
    <text evidence="6">Belongs to the peptidase M48 family.</text>
</comment>
<evidence type="ECO:0000313" key="10">
    <source>
        <dbReference type="EMBL" id="MRU14707.1"/>
    </source>
</evidence>
<evidence type="ECO:0000256" key="6">
    <source>
        <dbReference type="RuleBase" id="RU003983"/>
    </source>
</evidence>
<dbReference type="PANTHER" id="PTHR22726">
    <property type="entry name" value="METALLOENDOPEPTIDASE OMA1"/>
    <property type="match status" value="1"/>
</dbReference>
<keyword evidence="2" id="KW-0479">Metal-binding</keyword>
<name>A0A844CJ37_9RHOB</name>
<dbReference type="PANTHER" id="PTHR22726:SF1">
    <property type="entry name" value="METALLOENDOPEPTIDASE OMA1, MITOCHONDRIAL"/>
    <property type="match status" value="1"/>
</dbReference>